<dbReference type="AlphaFoldDB" id="A0A420WKK0"/>
<reference evidence="2 3" key="1">
    <citation type="submission" date="2018-10" db="EMBL/GenBank/DDBJ databases">
        <title>Genomic Encyclopedia of Type Strains, Phase IV (KMG-IV): sequencing the most valuable type-strain genomes for metagenomic binning, comparative biology and taxonomic classification.</title>
        <authorList>
            <person name="Goeker M."/>
        </authorList>
    </citation>
    <scope>NUCLEOTIDE SEQUENCE [LARGE SCALE GENOMIC DNA]</scope>
    <source>
        <strain evidence="2 3">DSM 22008</strain>
    </source>
</reference>
<dbReference type="InParanoid" id="A0A420WKK0"/>
<name>A0A420WKK0_9PROT</name>
<organism evidence="2 3">
    <name type="scientific">Litorimonas taeanensis</name>
    <dbReference type="NCBI Taxonomy" id="568099"/>
    <lineage>
        <taxon>Bacteria</taxon>
        <taxon>Pseudomonadati</taxon>
        <taxon>Pseudomonadota</taxon>
        <taxon>Alphaproteobacteria</taxon>
        <taxon>Maricaulales</taxon>
        <taxon>Robiginitomaculaceae</taxon>
    </lineage>
</organism>
<evidence type="ECO:0000313" key="3">
    <source>
        <dbReference type="Proteomes" id="UP000282211"/>
    </source>
</evidence>
<dbReference type="RefSeq" id="WP_121099321.1">
    <property type="nucleotide sequence ID" value="NZ_RBII01000001.1"/>
</dbReference>
<comment type="caution">
    <text evidence="2">The sequence shown here is derived from an EMBL/GenBank/DDBJ whole genome shotgun (WGS) entry which is preliminary data.</text>
</comment>
<feature type="chain" id="PRO_5019063415" evidence="1">
    <location>
        <begin position="31"/>
        <end position="191"/>
    </location>
</feature>
<dbReference type="Pfam" id="PF09912">
    <property type="entry name" value="DUF2141"/>
    <property type="match status" value="1"/>
</dbReference>
<dbReference type="OrthoDB" id="9788332at2"/>
<dbReference type="EMBL" id="RBII01000001">
    <property type="protein sequence ID" value="RKQ71553.1"/>
    <property type="molecule type" value="Genomic_DNA"/>
</dbReference>
<protein>
    <submittedName>
        <fullName evidence="2">Uncharacterized protein DUF2141</fullName>
    </submittedName>
</protein>
<keyword evidence="3" id="KW-1185">Reference proteome</keyword>
<evidence type="ECO:0000256" key="1">
    <source>
        <dbReference type="SAM" id="SignalP"/>
    </source>
</evidence>
<accession>A0A420WKK0</accession>
<dbReference type="InterPro" id="IPR018673">
    <property type="entry name" value="DUF2141"/>
</dbReference>
<evidence type="ECO:0000313" key="2">
    <source>
        <dbReference type="EMBL" id="RKQ71553.1"/>
    </source>
</evidence>
<dbReference type="Proteomes" id="UP000282211">
    <property type="component" value="Unassembled WGS sequence"/>
</dbReference>
<sequence>MKANLVHRFLREFLAIFAVFGFFFALPAMAQSDDAEEGEQDIVSDIARQTGLNLFERDKSDYCVENGLQIRVTVNGVTAEGILKLELFGEANFLKKKGKLRKIRVPAEEGSQKLCINVPLPGSYAVVGYHDRDGDRKLKKAWNFKPLEPYGLSNNPEIKALRLPKYSETSFDVPLTGVDIVINLVDLGADD</sequence>
<keyword evidence="1" id="KW-0732">Signal</keyword>
<feature type="signal peptide" evidence="1">
    <location>
        <begin position="1"/>
        <end position="30"/>
    </location>
</feature>
<gene>
    <name evidence="2" type="ORF">DES40_0878</name>
</gene>
<proteinExistence type="predicted"/>